<dbReference type="EMBL" id="JABBPK010000001">
    <property type="protein sequence ID" value="NMO79435.1"/>
    <property type="molecule type" value="Genomic_DNA"/>
</dbReference>
<dbReference type="Gene3D" id="2.60.40.1080">
    <property type="match status" value="1"/>
</dbReference>
<name>A0A7Y0KBW4_9BACI</name>
<dbReference type="SUPFAM" id="SSF49373">
    <property type="entry name" value="Invasin/intimin cell-adhesion fragments"/>
    <property type="match status" value="1"/>
</dbReference>
<proteinExistence type="predicted"/>
<reference evidence="1 2" key="1">
    <citation type="submission" date="2020-04" db="EMBL/GenBank/DDBJ databases">
        <title>Bacillus sp. UniB3 isolated from commercial digestive syrup.</title>
        <authorList>
            <person name="Thorat V."/>
            <person name="Kirdat K."/>
            <person name="Tiwarekar B."/>
            <person name="Yadav A."/>
        </authorList>
    </citation>
    <scope>NUCLEOTIDE SEQUENCE [LARGE SCALE GENOMIC DNA]</scope>
    <source>
        <strain evidence="1 2">UniB3</strain>
    </source>
</reference>
<comment type="caution">
    <text evidence="1">The sequence shown here is derived from an EMBL/GenBank/DDBJ whole genome shotgun (WGS) entry which is preliminary data.</text>
</comment>
<evidence type="ECO:0000313" key="1">
    <source>
        <dbReference type="EMBL" id="NMO79435.1"/>
    </source>
</evidence>
<dbReference type="InterPro" id="IPR008964">
    <property type="entry name" value="Invasin/intimin_cell_adhesion"/>
</dbReference>
<evidence type="ECO:0000313" key="2">
    <source>
        <dbReference type="Proteomes" id="UP000588491"/>
    </source>
</evidence>
<dbReference type="RefSeq" id="WP_169189241.1">
    <property type="nucleotide sequence ID" value="NZ_JABBPK010000001.1"/>
</dbReference>
<dbReference type="Proteomes" id="UP000588491">
    <property type="component" value="Unassembled WGS sequence"/>
</dbReference>
<keyword evidence="2" id="KW-1185">Reference proteome</keyword>
<protein>
    <submittedName>
        <fullName evidence="1">Uncharacterized protein</fullName>
    </submittedName>
</protein>
<sequence>MPKRKFKYLYYRISTKNESVASINQERLLLAKKIGTTSVVVTTKNAKTDTIVVRVTK</sequence>
<organism evidence="1 2">
    <name type="scientific">Niallia alba</name>
    <dbReference type="NCBI Taxonomy" id="2729105"/>
    <lineage>
        <taxon>Bacteria</taxon>
        <taxon>Bacillati</taxon>
        <taxon>Bacillota</taxon>
        <taxon>Bacilli</taxon>
        <taxon>Bacillales</taxon>
        <taxon>Bacillaceae</taxon>
        <taxon>Niallia</taxon>
    </lineage>
</organism>
<gene>
    <name evidence="1" type="ORF">HHU08_21080</name>
</gene>
<dbReference type="AlphaFoldDB" id="A0A7Y0KBW4"/>
<accession>A0A7Y0KBW4</accession>